<comment type="similarity">
    <text evidence="2 7">Belongs to the GINS1/PSF1 family.</text>
</comment>
<comment type="function">
    <text evidence="7">Required for correct functioning of the GINS complex, a complex that plays an essential role in the initiation of DNA replication, and progression of DNA replication forks. GINS complex seems to bind preferentially to single-stranded DNA.</text>
</comment>
<feature type="domain" description="DNA replication complex GINS protein PSF1 C-terminal" evidence="9">
    <location>
        <begin position="145"/>
        <end position="192"/>
    </location>
</feature>
<dbReference type="Gene3D" id="1.20.58.1030">
    <property type="match status" value="1"/>
</dbReference>
<dbReference type="Proteomes" id="UP000094455">
    <property type="component" value="Unassembled WGS sequence"/>
</dbReference>
<proteinExistence type="inferred from homology"/>
<evidence type="ECO:0000256" key="1">
    <source>
        <dbReference type="ARBA" id="ARBA00004123"/>
    </source>
</evidence>
<comment type="subcellular location">
    <subcellularLocation>
        <location evidence="1 7">Nucleus</location>
    </subcellularLocation>
</comment>
<comment type="subunit">
    <text evidence="3">Component of the GINS complex which is a heterotetramer of SLD5, PSF1, PSF2 and PSF3.</text>
</comment>
<dbReference type="STRING" id="763406.A0A1E3NG08"/>
<evidence type="ECO:0000256" key="5">
    <source>
        <dbReference type="ARBA" id="ARBA00022705"/>
    </source>
</evidence>
<sequence>MYGDSATKLILAAKRANTLDRIPLFETDLVQSIISENNELQKQANTTDNENILSADRSQILDNLPEYVRQLFIGRNKRCLLAYELSRLRRLDQLVWDNVELTSEQLADLSHHEKIYLEKYISLVSGVKGVMSEIDLGGDLEPPSDVFIDVRVLRDAGEIMTEYGVFNLTKDSQFFVRRVDVERLIQQGYLKQL</sequence>
<evidence type="ECO:0000256" key="4">
    <source>
        <dbReference type="ARBA" id="ARBA00015143"/>
    </source>
</evidence>
<evidence type="ECO:0000259" key="9">
    <source>
        <dbReference type="Pfam" id="PF24997"/>
    </source>
</evidence>
<feature type="domain" description="GINS subunit" evidence="8">
    <location>
        <begin position="39"/>
        <end position="128"/>
    </location>
</feature>
<evidence type="ECO:0000256" key="7">
    <source>
        <dbReference type="RuleBase" id="RU368085"/>
    </source>
</evidence>
<dbReference type="PANTHER" id="PTHR12914">
    <property type="entry name" value="PARTNER OF SLD5"/>
    <property type="match status" value="1"/>
</dbReference>
<evidence type="ECO:0000256" key="6">
    <source>
        <dbReference type="ARBA" id="ARBA00023242"/>
    </source>
</evidence>
<organism evidence="10 11">
    <name type="scientific">Pichia membranifaciens NRRL Y-2026</name>
    <dbReference type="NCBI Taxonomy" id="763406"/>
    <lineage>
        <taxon>Eukaryota</taxon>
        <taxon>Fungi</taxon>
        <taxon>Dikarya</taxon>
        <taxon>Ascomycota</taxon>
        <taxon>Saccharomycotina</taxon>
        <taxon>Pichiomycetes</taxon>
        <taxon>Pichiales</taxon>
        <taxon>Pichiaceae</taxon>
        <taxon>Pichia</taxon>
    </lineage>
</organism>
<dbReference type="CDD" id="cd21696">
    <property type="entry name" value="GINS_B_Psf1"/>
    <property type="match status" value="1"/>
</dbReference>
<dbReference type="GO" id="GO:1902983">
    <property type="term" value="P:DNA strand elongation involved in mitotic DNA replication"/>
    <property type="evidence" value="ECO:0007669"/>
    <property type="project" value="EnsemblFungi"/>
</dbReference>
<dbReference type="AlphaFoldDB" id="A0A1E3NG08"/>
<evidence type="ECO:0000256" key="3">
    <source>
        <dbReference type="ARBA" id="ARBA00011352"/>
    </source>
</evidence>
<protein>
    <recommendedName>
        <fullName evidence="4 7">DNA replication complex GINS protein PSF1</fullName>
    </recommendedName>
</protein>
<dbReference type="RefSeq" id="XP_019016129.1">
    <property type="nucleotide sequence ID" value="XM_019162944.1"/>
</dbReference>
<accession>A0A1E3NG08</accession>
<dbReference type="GO" id="GO:0000727">
    <property type="term" value="P:double-strand break repair via break-induced replication"/>
    <property type="evidence" value="ECO:0007669"/>
    <property type="project" value="EnsemblFungi"/>
</dbReference>
<dbReference type="GO" id="GO:0043596">
    <property type="term" value="C:nuclear replication fork"/>
    <property type="evidence" value="ECO:0007669"/>
    <property type="project" value="EnsemblFungi"/>
</dbReference>
<evidence type="ECO:0000313" key="10">
    <source>
        <dbReference type="EMBL" id="ODQ45016.1"/>
    </source>
</evidence>
<dbReference type="PANTHER" id="PTHR12914:SF2">
    <property type="entry name" value="DNA REPLICATION COMPLEX GINS PROTEIN PSF1"/>
    <property type="match status" value="1"/>
</dbReference>
<name>A0A1E3NG08_9ASCO</name>
<keyword evidence="11" id="KW-1185">Reference proteome</keyword>
<gene>
    <name evidence="10" type="ORF">PICMEDRAFT_35437</name>
</gene>
<dbReference type="EMBL" id="KV454005">
    <property type="protein sequence ID" value="ODQ45016.1"/>
    <property type="molecule type" value="Genomic_DNA"/>
</dbReference>
<keyword evidence="6 7" id="KW-0539">Nucleus</keyword>
<dbReference type="InterPro" id="IPR021151">
    <property type="entry name" value="GINS_A"/>
</dbReference>
<reference evidence="10 11" key="1">
    <citation type="journal article" date="2016" name="Proc. Natl. Acad. Sci. U.S.A.">
        <title>Comparative genomics of biotechnologically important yeasts.</title>
        <authorList>
            <person name="Riley R."/>
            <person name="Haridas S."/>
            <person name="Wolfe K.H."/>
            <person name="Lopes M.R."/>
            <person name="Hittinger C.T."/>
            <person name="Goeker M."/>
            <person name="Salamov A.A."/>
            <person name="Wisecaver J.H."/>
            <person name="Long T.M."/>
            <person name="Calvey C.H."/>
            <person name="Aerts A.L."/>
            <person name="Barry K.W."/>
            <person name="Choi C."/>
            <person name="Clum A."/>
            <person name="Coughlan A.Y."/>
            <person name="Deshpande S."/>
            <person name="Douglass A.P."/>
            <person name="Hanson S.J."/>
            <person name="Klenk H.-P."/>
            <person name="LaButti K.M."/>
            <person name="Lapidus A."/>
            <person name="Lindquist E.A."/>
            <person name="Lipzen A.M."/>
            <person name="Meier-Kolthoff J.P."/>
            <person name="Ohm R.A."/>
            <person name="Otillar R.P."/>
            <person name="Pangilinan J.L."/>
            <person name="Peng Y."/>
            <person name="Rokas A."/>
            <person name="Rosa C.A."/>
            <person name="Scheuner C."/>
            <person name="Sibirny A.A."/>
            <person name="Slot J.C."/>
            <person name="Stielow J.B."/>
            <person name="Sun H."/>
            <person name="Kurtzman C.P."/>
            <person name="Blackwell M."/>
            <person name="Grigoriev I.V."/>
            <person name="Jeffries T.W."/>
        </authorList>
    </citation>
    <scope>NUCLEOTIDE SEQUENCE [LARGE SCALE GENOMIC DNA]</scope>
    <source>
        <strain evidence="10 11">NRRL Y-2026</strain>
    </source>
</reference>
<evidence type="ECO:0000259" key="8">
    <source>
        <dbReference type="Pfam" id="PF05916"/>
    </source>
</evidence>
<evidence type="ECO:0000313" key="11">
    <source>
        <dbReference type="Proteomes" id="UP000094455"/>
    </source>
</evidence>
<dbReference type="InterPro" id="IPR036224">
    <property type="entry name" value="GINS_bundle-like_dom_sf"/>
</dbReference>
<dbReference type="InterPro" id="IPR056783">
    <property type="entry name" value="PSF1_C"/>
</dbReference>
<dbReference type="CDD" id="cd11710">
    <property type="entry name" value="GINS_A_psf1"/>
    <property type="match status" value="1"/>
</dbReference>
<dbReference type="GO" id="GO:0000811">
    <property type="term" value="C:GINS complex"/>
    <property type="evidence" value="ECO:0007669"/>
    <property type="project" value="UniProtKB-UniRule"/>
</dbReference>
<dbReference type="OrthoDB" id="10252587at2759"/>
<dbReference type="SUPFAM" id="SSF158573">
    <property type="entry name" value="GINS helical bundle-like"/>
    <property type="match status" value="1"/>
</dbReference>
<dbReference type="GO" id="GO:1902975">
    <property type="term" value="P:mitotic DNA replication initiation"/>
    <property type="evidence" value="ECO:0007669"/>
    <property type="project" value="EnsemblFungi"/>
</dbReference>
<dbReference type="GO" id="GO:0071162">
    <property type="term" value="C:CMG complex"/>
    <property type="evidence" value="ECO:0007669"/>
    <property type="project" value="EnsemblFungi"/>
</dbReference>
<evidence type="ECO:0000256" key="2">
    <source>
        <dbReference type="ARBA" id="ARBA00006677"/>
    </source>
</evidence>
<keyword evidence="5 7" id="KW-0235">DNA replication</keyword>
<dbReference type="GeneID" id="30179631"/>
<dbReference type="Pfam" id="PF24997">
    <property type="entry name" value="PSF1_C"/>
    <property type="match status" value="1"/>
</dbReference>
<dbReference type="InterPro" id="IPR005339">
    <property type="entry name" value="GINS_Psf1"/>
</dbReference>
<dbReference type="Pfam" id="PF05916">
    <property type="entry name" value="Sld5"/>
    <property type="match status" value="1"/>
</dbReference>